<dbReference type="InParanoid" id="A0A1X7TKC7"/>
<evidence type="ECO:0000313" key="1">
    <source>
        <dbReference type="EnsemblMetazoa" id="Aqu2.1.15278_001"/>
    </source>
</evidence>
<organism evidence="1">
    <name type="scientific">Amphimedon queenslandica</name>
    <name type="common">Sponge</name>
    <dbReference type="NCBI Taxonomy" id="400682"/>
    <lineage>
        <taxon>Eukaryota</taxon>
        <taxon>Metazoa</taxon>
        <taxon>Porifera</taxon>
        <taxon>Demospongiae</taxon>
        <taxon>Heteroscleromorpha</taxon>
        <taxon>Haplosclerida</taxon>
        <taxon>Niphatidae</taxon>
        <taxon>Amphimedon</taxon>
    </lineage>
</organism>
<proteinExistence type="predicted"/>
<reference evidence="1" key="1">
    <citation type="submission" date="2017-05" db="UniProtKB">
        <authorList>
            <consortium name="EnsemblMetazoa"/>
        </authorList>
    </citation>
    <scope>IDENTIFICATION</scope>
</reference>
<accession>A0A1X7TKC7</accession>
<dbReference type="EnsemblMetazoa" id="Aqu2.1.15278_001">
    <property type="protein sequence ID" value="Aqu2.1.15278_001"/>
    <property type="gene ID" value="Aqu2.1.15278"/>
</dbReference>
<name>A0A1X7TKC7_AMPQE</name>
<protein>
    <submittedName>
        <fullName evidence="1">Uncharacterized protein</fullName>
    </submittedName>
</protein>
<sequence length="28" mass="3333">GDPNTILGNRCLGFYFRKYGINFHREED</sequence>
<dbReference type="AlphaFoldDB" id="A0A1X7TKC7"/>